<keyword evidence="2" id="KW-1185">Reference proteome</keyword>
<dbReference type="Proteomes" id="UP000466130">
    <property type="component" value="Unassembled WGS sequence"/>
</dbReference>
<organism evidence="1 2">
    <name type="scientific">Vreelandella piezotolerans</name>
    <dbReference type="NCBI Taxonomy" id="2609667"/>
    <lineage>
        <taxon>Bacteria</taxon>
        <taxon>Pseudomonadati</taxon>
        <taxon>Pseudomonadota</taxon>
        <taxon>Gammaproteobacteria</taxon>
        <taxon>Oceanospirillales</taxon>
        <taxon>Halomonadaceae</taxon>
        <taxon>Vreelandella</taxon>
    </lineage>
</organism>
<protein>
    <recommendedName>
        <fullName evidence="3">CAAX protease</fullName>
    </recommendedName>
</protein>
<evidence type="ECO:0008006" key="3">
    <source>
        <dbReference type="Google" id="ProtNLM"/>
    </source>
</evidence>
<comment type="caution">
    <text evidence="1">The sequence shown here is derived from an EMBL/GenBank/DDBJ whole genome shotgun (WGS) entry which is preliminary data.</text>
</comment>
<name>A0ABQ6X4D0_9GAMM</name>
<evidence type="ECO:0000313" key="1">
    <source>
        <dbReference type="EMBL" id="KAE8436887.1"/>
    </source>
</evidence>
<sequence length="239" mass="28254">MTEEEMQVIFNNVSIPRISTYTHLGFDEGSEELIEAYFSIQEISSHFFVPIQILEICLRNSISSALSKRFSPSVTGVEREWYELLPFSETSRAMVATAKKKAEEKYGEDFTEDDLISRLMFGFWVYCLEPIHADNKKNPYHFWQYEIDNIFPGRKGNNLATMFQVLRNINTKRNRLYHHEPIWKKKRANSFNKAVRSLKREYYVVNDALGWTSPVKQRYMESLGYVDRFEECCRKHLGE</sequence>
<gene>
    <name evidence="1" type="ORF">F1978_17345</name>
</gene>
<accession>A0ABQ6X4D0</accession>
<dbReference type="EMBL" id="VWRT01000029">
    <property type="protein sequence ID" value="KAE8436887.1"/>
    <property type="molecule type" value="Genomic_DNA"/>
</dbReference>
<evidence type="ECO:0000313" key="2">
    <source>
        <dbReference type="Proteomes" id="UP000466130"/>
    </source>
</evidence>
<reference evidence="1 2" key="1">
    <citation type="submission" date="2019-09" db="EMBL/GenBank/DDBJ databases">
        <title>The Halomonas whole genome shotgun (WGS).</title>
        <authorList>
            <person name="Xie Z."/>
        </authorList>
    </citation>
    <scope>NUCLEOTIDE SEQUENCE [LARGE SCALE GENOMIC DNA]</scope>
    <source>
        <strain evidence="1 2">NBT06E8</strain>
    </source>
</reference>
<dbReference type="RefSeq" id="WP_153844107.1">
    <property type="nucleotide sequence ID" value="NZ_ML762946.1"/>
</dbReference>
<proteinExistence type="predicted"/>